<evidence type="ECO:0000256" key="2">
    <source>
        <dbReference type="SAM" id="SignalP"/>
    </source>
</evidence>
<feature type="chain" id="PRO_5012925986" evidence="2">
    <location>
        <begin position="20"/>
        <end position="130"/>
    </location>
</feature>
<keyword evidence="2" id="KW-0732">Signal</keyword>
<evidence type="ECO:0000313" key="3">
    <source>
        <dbReference type="EnsemblMetazoa" id="BGLB026920-PA"/>
    </source>
</evidence>
<feature type="compositionally biased region" description="Low complexity" evidence="1">
    <location>
        <begin position="45"/>
        <end position="105"/>
    </location>
</feature>
<dbReference type="AlphaFoldDB" id="A0A2C9L4N9"/>
<gene>
    <name evidence="3" type="primary">106072264</name>
</gene>
<dbReference type="RefSeq" id="XP_013088070.2">
    <property type="nucleotide sequence ID" value="XM_013232616.2"/>
</dbReference>
<evidence type="ECO:0000313" key="4">
    <source>
        <dbReference type="Proteomes" id="UP000076420"/>
    </source>
</evidence>
<sequence>MTSSWTIVIALISFCAISAFELKKISDNFIPLYYGPYQSPPVGGYQHYNQPSNQQPSNQQPYNQQPFNQQQANQQPYNQQQFSQQPYSQQPYSQQPYGQQPYSQPYVPPYSPLPFATYVELPDNYYYYMG</sequence>
<feature type="region of interest" description="Disordered" evidence="1">
    <location>
        <begin position="43"/>
        <end position="105"/>
    </location>
</feature>
<reference evidence="3" key="1">
    <citation type="submission" date="2020-05" db="UniProtKB">
        <authorList>
            <consortium name="EnsemblMetazoa"/>
        </authorList>
    </citation>
    <scope>IDENTIFICATION</scope>
    <source>
        <strain evidence="3">BB02</strain>
    </source>
</reference>
<dbReference type="KEGG" id="bgt:106072264"/>
<feature type="signal peptide" evidence="2">
    <location>
        <begin position="1"/>
        <end position="19"/>
    </location>
</feature>
<accession>A0A2C9L4N9</accession>
<evidence type="ECO:0000256" key="1">
    <source>
        <dbReference type="SAM" id="MobiDB-lite"/>
    </source>
</evidence>
<dbReference type="Proteomes" id="UP000076420">
    <property type="component" value="Unassembled WGS sequence"/>
</dbReference>
<dbReference type="VEuPathDB" id="VectorBase:BGLB026920"/>
<protein>
    <submittedName>
        <fullName evidence="3">Uncharacterized protein</fullName>
    </submittedName>
</protein>
<dbReference type="VEuPathDB" id="VectorBase:BGLAX_044313"/>
<name>A0A2C9L4N9_BIOGL</name>
<proteinExistence type="predicted"/>
<organism evidence="3 4">
    <name type="scientific">Biomphalaria glabrata</name>
    <name type="common">Bloodfluke planorb</name>
    <name type="synonym">Freshwater snail</name>
    <dbReference type="NCBI Taxonomy" id="6526"/>
    <lineage>
        <taxon>Eukaryota</taxon>
        <taxon>Metazoa</taxon>
        <taxon>Spiralia</taxon>
        <taxon>Lophotrochozoa</taxon>
        <taxon>Mollusca</taxon>
        <taxon>Gastropoda</taxon>
        <taxon>Heterobranchia</taxon>
        <taxon>Euthyneura</taxon>
        <taxon>Panpulmonata</taxon>
        <taxon>Hygrophila</taxon>
        <taxon>Lymnaeoidea</taxon>
        <taxon>Planorbidae</taxon>
        <taxon>Biomphalaria</taxon>
    </lineage>
</organism>
<dbReference type="EnsemblMetazoa" id="BGLB026920-RA">
    <property type="protein sequence ID" value="BGLB026920-PA"/>
    <property type="gene ID" value="BGLB026920"/>
</dbReference>